<dbReference type="AlphaFoldDB" id="A0A7C3GS42"/>
<dbReference type="Proteomes" id="UP000886043">
    <property type="component" value="Unassembled WGS sequence"/>
</dbReference>
<gene>
    <name evidence="1" type="ORF">ENJ40_08005</name>
</gene>
<proteinExistence type="predicted"/>
<sequence>MRVFILGLAWGFLLLLVALPRAEAKIRHGVCADCHTMHNSQGGYTVANGTVYLSGPIPGLLNTDCIGCHTGTNTGTNTTPYVYSTSPPNYGANGFGTDGDTLAGGNFYWVTQGDDHGHNVYGIAGQDAALGLTPPGGTTMAQQLRCAGTYGCHGDPNIANPIVSMLGAHHADDSVIDGSTVGKSYRFLKGVLGYEDPQWEYHPTPSRHNQYKGVDRTSETDIDPSTISGFCARCHGDFHHGSGNISGNSSGWGSPWLRHPTDYDLGNTDPGSEYRDYPGVLIGQTINGVTYTQGTYAPEVPLGSTNVANATSTITFGGGAIITCLTCHRAHATPYAKSLRWDYWGWPGNGKLNGCNACHTTKD</sequence>
<dbReference type="EMBL" id="DRMH01000107">
    <property type="protein sequence ID" value="HFC98380.1"/>
    <property type="molecule type" value="Genomic_DNA"/>
</dbReference>
<organism evidence="1">
    <name type="scientific">Thermosulfurimonas dismutans</name>
    <dbReference type="NCBI Taxonomy" id="999894"/>
    <lineage>
        <taxon>Bacteria</taxon>
        <taxon>Pseudomonadati</taxon>
        <taxon>Thermodesulfobacteriota</taxon>
        <taxon>Thermodesulfobacteria</taxon>
        <taxon>Thermodesulfobacteriales</taxon>
        <taxon>Thermodesulfobacteriaceae</taxon>
        <taxon>Thermosulfurimonas</taxon>
    </lineage>
</organism>
<protein>
    <recommendedName>
        <fullName evidence="2">Doubled CXXCH motif domain-containing protein</fullName>
    </recommendedName>
</protein>
<dbReference type="InterPro" id="IPR036280">
    <property type="entry name" value="Multihaem_cyt_sf"/>
</dbReference>
<name>A0A7C3GS42_9BACT</name>
<evidence type="ECO:0008006" key="2">
    <source>
        <dbReference type="Google" id="ProtNLM"/>
    </source>
</evidence>
<dbReference type="SUPFAM" id="SSF48695">
    <property type="entry name" value="Multiheme cytochromes"/>
    <property type="match status" value="1"/>
</dbReference>
<evidence type="ECO:0000313" key="1">
    <source>
        <dbReference type="EMBL" id="HFC98380.1"/>
    </source>
</evidence>
<comment type="caution">
    <text evidence="1">The sequence shown here is derived from an EMBL/GenBank/DDBJ whole genome shotgun (WGS) entry which is preliminary data.</text>
</comment>
<accession>A0A7C3GS42</accession>
<reference evidence="1" key="1">
    <citation type="journal article" date="2020" name="mSystems">
        <title>Genome- and Community-Level Interaction Insights into Carbon Utilization and Element Cycling Functions of Hydrothermarchaeota in Hydrothermal Sediment.</title>
        <authorList>
            <person name="Zhou Z."/>
            <person name="Liu Y."/>
            <person name="Xu W."/>
            <person name="Pan J."/>
            <person name="Luo Z.H."/>
            <person name="Li M."/>
        </authorList>
    </citation>
    <scope>NUCLEOTIDE SEQUENCE [LARGE SCALE GENOMIC DNA]</scope>
    <source>
        <strain evidence="1">HyVt-483</strain>
    </source>
</reference>